<proteinExistence type="predicted"/>
<organism evidence="1 2">
    <name type="scientific">Panagrolaimus sp. JU765</name>
    <dbReference type="NCBI Taxonomy" id="591449"/>
    <lineage>
        <taxon>Eukaryota</taxon>
        <taxon>Metazoa</taxon>
        <taxon>Ecdysozoa</taxon>
        <taxon>Nematoda</taxon>
        <taxon>Chromadorea</taxon>
        <taxon>Rhabditida</taxon>
        <taxon>Tylenchina</taxon>
        <taxon>Panagrolaimomorpha</taxon>
        <taxon>Panagrolaimoidea</taxon>
        <taxon>Panagrolaimidae</taxon>
        <taxon>Panagrolaimus</taxon>
    </lineage>
</organism>
<protein>
    <submittedName>
        <fullName evidence="2">Poly(A) polymerase RNA-binding domain-containing protein</fullName>
    </submittedName>
</protein>
<evidence type="ECO:0000313" key="2">
    <source>
        <dbReference type="WBParaSite" id="JU765_v2.g8699.t1"/>
    </source>
</evidence>
<dbReference type="WBParaSite" id="JU765_v2.g8699.t1">
    <property type="protein sequence ID" value="JU765_v2.g8699.t1"/>
    <property type="gene ID" value="JU765_v2.g8699"/>
</dbReference>
<reference evidence="2" key="1">
    <citation type="submission" date="2022-11" db="UniProtKB">
        <authorList>
            <consortium name="WormBaseParasite"/>
        </authorList>
    </citation>
    <scope>IDENTIFICATION</scope>
</reference>
<name>A0AC34RNV9_9BILA</name>
<evidence type="ECO:0000313" key="1">
    <source>
        <dbReference type="Proteomes" id="UP000887576"/>
    </source>
</evidence>
<sequence>MAQITPPICLGRPSEADLDLTKKFEQSIFSPDIDILFVCCTTATQEDQASCGSLVEAKLRNLVVLLERNPAISICHVNPKQYKLHDHKDRHFSKNSNQPITTLYFIGIEPSKKSFLFMDEPRCDENGLPINKNDRSSAPGNKIVFCSKHTIHLDNVQVKQLERPSYRPAIHSFIPLHALFKGQKPSYGQSTPFECGCSEGSYYCIAFNGFMKKMREEHCDSPEFSVMTKSYLSSLAVCRTAIDADELDRADAEKTQDILYVPATKAPLNLGSVMQWFERLHTGPHPSVYAYDQTPFNLYDDGISFQAELSTNQTQHSQHQQKFHQHQQNEQVLTAN</sequence>
<dbReference type="Proteomes" id="UP000887576">
    <property type="component" value="Unplaced"/>
</dbReference>
<accession>A0AC34RNV9</accession>